<dbReference type="OrthoDB" id="428577at2"/>
<comment type="similarity">
    <text evidence="2">Belongs to the glycosyl hydrolase 88 family.</text>
</comment>
<dbReference type="PANTHER" id="PTHR36845:SF1">
    <property type="entry name" value="HYDROLASE, PUTATIVE (AFU_ORTHOLOGUE AFUA_7G05090)-RELATED"/>
    <property type="match status" value="1"/>
</dbReference>
<dbReference type="InterPro" id="IPR008928">
    <property type="entry name" value="6-hairpin_glycosidase_sf"/>
</dbReference>
<feature type="binding site" evidence="4">
    <location>
        <position position="365"/>
    </location>
    <ligand>
        <name>substrate</name>
    </ligand>
</feature>
<dbReference type="PANTHER" id="PTHR36845">
    <property type="entry name" value="HYDROLASE, PUTATIVE (AFU_ORTHOLOGUE AFUA_7G05090)-RELATED"/>
    <property type="match status" value="1"/>
</dbReference>
<organism evidence="5 6">
    <name type="scientific">Arcticibacter pallidicorallinus</name>
    <dbReference type="NCBI Taxonomy" id="1259464"/>
    <lineage>
        <taxon>Bacteria</taxon>
        <taxon>Pseudomonadati</taxon>
        <taxon>Bacteroidota</taxon>
        <taxon>Sphingobacteriia</taxon>
        <taxon>Sphingobacteriales</taxon>
        <taxon>Sphingobacteriaceae</taxon>
        <taxon>Arcticibacter</taxon>
    </lineage>
</organism>
<feature type="binding site" evidence="4">
    <location>
        <position position="237"/>
    </location>
    <ligand>
        <name>substrate</name>
    </ligand>
</feature>
<feature type="binding site" evidence="4">
    <location>
        <position position="117"/>
    </location>
    <ligand>
        <name>substrate</name>
    </ligand>
</feature>
<dbReference type="SUPFAM" id="SSF48208">
    <property type="entry name" value="Six-hairpin glycosidases"/>
    <property type="match status" value="1"/>
</dbReference>
<dbReference type="Pfam" id="PF07470">
    <property type="entry name" value="Glyco_hydro_88"/>
    <property type="match status" value="1"/>
</dbReference>
<evidence type="ECO:0000256" key="1">
    <source>
        <dbReference type="ARBA" id="ARBA00022801"/>
    </source>
</evidence>
<accession>A0A2T0U5U4</accession>
<dbReference type="EMBL" id="PVTH01000004">
    <property type="protein sequence ID" value="PRY53295.1"/>
    <property type="molecule type" value="Genomic_DNA"/>
</dbReference>
<dbReference type="Gene3D" id="1.50.10.10">
    <property type="match status" value="1"/>
</dbReference>
<gene>
    <name evidence="5" type="ORF">B0I27_104305</name>
</gene>
<sequence>MKYSYLCIAVLAAFFYKDADAQELKINKAIKHSEKQTSVMLTEVIKATDASTPELVSPRTLEEGKLKLVASRDWTSGFFPGVLWYLYAHTGANKWQNEARKYTSKIEKEQTNGTTHDMGFKVYCSVGTGLNITQDPHYKDVVIQSAKTLSTRFNPKTGAILSWDHSRDKWINPVIIDNMMNLELLFAATRLTGDSSFYKIAVQHANTTMKNHFRPDYSSYHVIDYDPQTGEVLKKQTHQGYSHESAWSRGQAWAVYGYTLCYRETKDKRYLEQAEHIADYILNHKNMPEDMVPYYDFDAPNIPNEPRDASAAAVIASGLYELSTFSQSAKRYKESADKMMVSLSSKYISPLKQNKGFILLHSTGSKPSNSEVDVPLNYADYYYLEALLRKKNLDAGASVLRLRK</sequence>
<dbReference type="GO" id="GO:0000272">
    <property type="term" value="P:polysaccharide catabolic process"/>
    <property type="evidence" value="ECO:0007669"/>
    <property type="project" value="TreeGrafter"/>
</dbReference>
<dbReference type="InterPro" id="IPR010905">
    <property type="entry name" value="Glyco_hydro_88"/>
</dbReference>
<name>A0A2T0U5U4_9SPHI</name>
<feature type="binding site" evidence="4">
    <location>
        <position position="253"/>
    </location>
    <ligand>
        <name>substrate</name>
    </ligand>
</feature>
<evidence type="ECO:0000256" key="2">
    <source>
        <dbReference type="ARBA" id="ARBA00038358"/>
    </source>
</evidence>
<feature type="binding site" evidence="4">
    <location>
        <position position="177"/>
    </location>
    <ligand>
        <name>substrate</name>
    </ligand>
</feature>
<evidence type="ECO:0000313" key="5">
    <source>
        <dbReference type="EMBL" id="PRY53295.1"/>
    </source>
</evidence>
<keyword evidence="1 5" id="KW-0378">Hydrolase</keyword>
<evidence type="ECO:0000256" key="3">
    <source>
        <dbReference type="PIRSR" id="PIRSR610905-1"/>
    </source>
</evidence>
<feature type="binding site" evidence="4">
    <location>
        <position position="249"/>
    </location>
    <ligand>
        <name>substrate</name>
    </ligand>
</feature>
<evidence type="ECO:0000313" key="6">
    <source>
        <dbReference type="Proteomes" id="UP000238034"/>
    </source>
</evidence>
<dbReference type="InterPro" id="IPR012341">
    <property type="entry name" value="6hp_glycosidase-like_sf"/>
</dbReference>
<dbReference type="InterPro" id="IPR052369">
    <property type="entry name" value="UG_Glycosaminoglycan_Hydrolase"/>
</dbReference>
<feature type="active site" description="Nucleophile" evidence="3">
    <location>
        <position position="117"/>
    </location>
</feature>
<dbReference type="GO" id="GO:0052757">
    <property type="term" value="F:chondroitin hydrolase activity"/>
    <property type="evidence" value="ECO:0007669"/>
    <property type="project" value="TreeGrafter"/>
</dbReference>
<dbReference type="AlphaFoldDB" id="A0A2T0U5U4"/>
<proteinExistence type="inferred from homology"/>
<feature type="active site" description="Proton donor" evidence="3">
    <location>
        <position position="177"/>
    </location>
</feature>
<comment type="caution">
    <text evidence="5">The sequence shown here is derived from an EMBL/GenBank/DDBJ whole genome shotgun (WGS) entry which is preliminary data.</text>
</comment>
<dbReference type="RefSeq" id="WP_106292864.1">
    <property type="nucleotide sequence ID" value="NZ_PVTH01000004.1"/>
</dbReference>
<dbReference type="Proteomes" id="UP000238034">
    <property type="component" value="Unassembled WGS sequence"/>
</dbReference>
<feature type="binding site" evidence="4">
    <location>
        <position position="368"/>
    </location>
    <ligand>
        <name>substrate</name>
    </ligand>
</feature>
<reference evidence="5 6" key="1">
    <citation type="submission" date="2018-03" db="EMBL/GenBank/DDBJ databases">
        <title>Genomic Encyclopedia of Type Strains, Phase III (KMG-III): the genomes of soil and plant-associated and newly described type strains.</title>
        <authorList>
            <person name="Whitman W."/>
        </authorList>
    </citation>
    <scope>NUCLEOTIDE SEQUENCE [LARGE SCALE GENOMIC DNA]</scope>
    <source>
        <strain evidence="5 6">CGMCC 1.9313</strain>
    </source>
</reference>
<protein>
    <submittedName>
        <fullName evidence="5">Glycosyl hydrolase family 88</fullName>
    </submittedName>
</protein>
<evidence type="ECO:0000256" key="4">
    <source>
        <dbReference type="PIRSR" id="PIRSR610905-2"/>
    </source>
</evidence>
<keyword evidence="6" id="KW-1185">Reference proteome</keyword>